<accession>A0A6A4TCR5</accession>
<dbReference type="AlphaFoldDB" id="A0A6A4TCR5"/>
<reference evidence="1 2" key="1">
    <citation type="submission" date="2019-06" db="EMBL/GenBank/DDBJ databases">
        <title>Draft genomes of female and male turbot (Scophthalmus maximus).</title>
        <authorList>
            <person name="Xu H."/>
            <person name="Xu X.-W."/>
            <person name="Shao C."/>
            <person name="Chen S."/>
        </authorList>
    </citation>
    <scope>NUCLEOTIDE SEQUENCE [LARGE SCALE GENOMIC DNA]</scope>
    <source>
        <strain evidence="1">Ysfricsl-2016a</strain>
        <tissue evidence="1">Blood</tissue>
    </source>
</reference>
<protein>
    <submittedName>
        <fullName evidence="1">Uncharacterized protein</fullName>
    </submittedName>
</protein>
<evidence type="ECO:0000313" key="2">
    <source>
        <dbReference type="Proteomes" id="UP000438429"/>
    </source>
</evidence>
<sequence>MELVHSGCRRGRNGDGASAGQVVSYLTLGTCVAPPVRTLRCVNKTWPLRSDGHGEALRIQVNARRADGSASGCSMLSVGRAGVEECCCCCCCCC</sequence>
<dbReference type="Proteomes" id="UP000438429">
    <property type="component" value="Unassembled WGS sequence"/>
</dbReference>
<organism evidence="1 2">
    <name type="scientific">Scophthalmus maximus</name>
    <name type="common">Turbot</name>
    <name type="synonym">Psetta maxima</name>
    <dbReference type="NCBI Taxonomy" id="52904"/>
    <lineage>
        <taxon>Eukaryota</taxon>
        <taxon>Metazoa</taxon>
        <taxon>Chordata</taxon>
        <taxon>Craniata</taxon>
        <taxon>Vertebrata</taxon>
        <taxon>Euteleostomi</taxon>
        <taxon>Actinopterygii</taxon>
        <taxon>Neopterygii</taxon>
        <taxon>Teleostei</taxon>
        <taxon>Neoteleostei</taxon>
        <taxon>Acanthomorphata</taxon>
        <taxon>Carangaria</taxon>
        <taxon>Pleuronectiformes</taxon>
        <taxon>Pleuronectoidei</taxon>
        <taxon>Scophthalmidae</taxon>
        <taxon>Scophthalmus</taxon>
    </lineage>
</organism>
<gene>
    <name evidence="1" type="ORF">F2P81_006862</name>
</gene>
<evidence type="ECO:0000313" key="1">
    <source>
        <dbReference type="EMBL" id="KAF0040964.1"/>
    </source>
</evidence>
<proteinExistence type="predicted"/>
<comment type="caution">
    <text evidence="1">The sequence shown here is derived from an EMBL/GenBank/DDBJ whole genome shotgun (WGS) entry which is preliminary data.</text>
</comment>
<dbReference type="EMBL" id="VEVO01000006">
    <property type="protein sequence ID" value="KAF0040964.1"/>
    <property type="molecule type" value="Genomic_DNA"/>
</dbReference>
<name>A0A6A4TCR5_SCOMX</name>